<dbReference type="SUPFAM" id="SSF81606">
    <property type="entry name" value="PP2C-like"/>
    <property type="match status" value="1"/>
</dbReference>
<evidence type="ECO:0000256" key="1">
    <source>
        <dbReference type="SAM" id="MobiDB-lite"/>
    </source>
</evidence>
<organism evidence="4 5">
    <name type="scientific">Dillenia turbinata</name>
    <dbReference type="NCBI Taxonomy" id="194707"/>
    <lineage>
        <taxon>Eukaryota</taxon>
        <taxon>Viridiplantae</taxon>
        <taxon>Streptophyta</taxon>
        <taxon>Embryophyta</taxon>
        <taxon>Tracheophyta</taxon>
        <taxon>Spermatophyta</taxon>
        <taxon>Magnoliopsida</taxon>
        <taxon>eudicotyledons</taxon>
        <taxon>Gunneridae</taxon>
        <taxon>Pentapetalae</taxon>
        <taxon>Dilleniales</taxon>
        <taxon>Dilleniaceae</taxon>
        <taxon>Dillenia</taxon>
    </lineage>
</organism>
<protein>
    <submittedName>
        <fullName evidence="4">PPM-type phosphatase-like domain</fullName>
    </submittedName>
</protein>
<keyword evidence="5" id="KW-1185">Reference proteome</keyword>
<feature type="transmembrane region" description="Helical" evidence="2">
    <location>
        <begin position="37"/>
        <end position="55"/>
    </location>
</feature>
<dbReference type="AlphaFoldDB" id="A0AAN8Z6B2"/>
<evidence type="ECO:0000256" key="2">
    <source>
        <dbReference type="SAM" id="Phobius"/>
    </source>
</evidence>
<feature type="region of interest" description="Disordered" evidence="1">
    <location>
        <begin position="439"/>
        <end position="459"/>
    </location>
</feature>
<feature type="domain" description="PPM-type phosphatase" evidence="3">
    <location>
        <begin position="330"/>
        <end position="381"/>
    </location>
</feature>
<name>A0AAN8Z6B2_9MAGN</name>
<evidence type="ECO:0000259" key="3">
    <source>
        <dbReference type="Pfam" id="PF00481"/>
    </source>
</evidence>
<feature type="transmembrane region" description="Helical" evidence="2">
    <location>
        <begin position="98"/>
        <end position="118"/>
    </location>
</feature>
<keyword evidence="2" id="KW-0812">Transmembrane</keyword>
<dbReference type="InterPro" id="IPR036457">
    <property type="entry name" value="PPM-type-like_dom_sf"/>
</dbReference>
<dbReference type="Proteomes" id="UP001370490">
    <property type="component" value="Unassembled WGS sequence"/>
</dbReference>
<accession>A0AAN8Z6B2</accession>
<comment type="caution">
    <text evidence="4">The sequence shown here is derived from an EMBL/GenBank/DDBJ whole genome shotgun (WGS) entry which is preliminary data.</text>
</comment>
<proteinExistence type="predicted"/>
<sequence length="486" mass="54416">MGFREDPHSQACEQLGTFIKTVNVAGLIFLPSFFQKLSLGIRFSFAITTFVILLTNLYRKLLSFSFVKWRLYLIICVRRKRKREFILNVIKMPQSRACHCMLVACEIAGGMAAFLYSMNTSFKRMMKNFVNPIIFCSTLEGIRPLINKSLPGSSTFSSRSYHACFLIPSNDLNSKRQGAHIIYWRSEPKLPGYRSICAFFTSPLDAKLSVAVPPKLLAILCRNEQVWASVSSVIKAYSSSDMKDSAPVACCHLQRSSKIHDLTRLLCDHSVIFSHELAEAVWISFIVVFALTVISRTRASMEDFFETRIAEVKGQMVAFGVFDGDEPLVAVEAFRKIDADYLTEDKGQQKDAGSTALTALLVENGLVVANVGDSRDVACRSCSDCRTRGIALRLSSLFGSKVCQLHLKLLVVWAASLSIEADRKGEFLYSRVNKHGQNSDLAAESKEKGEGRYTPTEETKKGMNSYCKYENVGCHRDNITADFCFL</sequence>
<dbReference type="EMBL" id="JBAMMX010000015">
    <property type="protein sequence ID" value="KAK6926521.1"/>
    <property type="molecule type" value="Genomic_DNA"/>
</dbReference>
<evidence type="ECO:0000313" key="5">
    <source>
        <dbReference type="Proteomes" id="UP001370490"/>
    </source>
</evidence>
<gene>
    <name evidence="4" type="ORF">RJ641_008240</name>
</gene>
<keyword evidence="2" id="KW-0472">Membrane</keyword>
<dbReference type="InterPro" id="IPR001932">
    <property type="entry name" value="PPM-type_phosphatase-like_dom"/>
</dbReference>
<dbReference type="Pfam" id="PF00481">
    <property type="entry name" value="PP2C"/>
    <property type="match status" value="1"/>
</dbReference>
<reference evidence="4 5" key="1">
    <citation type="submission" date="2023-12" db="EMBL/GenBank/DDBJ databases">
        <title>A high-quality genome assembly for Dillenia turbinata (Dilleniales).</title>
        <authorList>
            <person name="Chanderbali A."/>
        </authorList>
    </citation>
    <scope>NUCLEOTIDE SEQUENCE [LARGE SCALE GENOMIC DNA]</scope>
    <source>
        <strain evidence="4">LSX21</strain>
        <tissue evidence="4">Leaf</tissue>
    </source>
</reference>
<evidence type="ECO:0000313" key="4">
    <source>
        <dbReference type="EMBL" id="KAK6926521.1"/>
    </source>
</evidence>
<keyword evidence="2" id="KW-1133">Transmembrane helix</keyword>
<dbReference type="Gene3D" id="3.60.40.10">
    <property type="entry name" value="PPM-type phosphatase domain"/>
    <property type="match status" value="1"/>
</dbReference>
<feature type="compositionally biased region" description="Basic and acidic residues" evidence="1">
    <location>
        <begin position="443"/>
        <end position="459"/>
    </location>
</feature>